<dbReference type="InterPro" id="IPR002347">
    <property type="entry name" value="SDR_fam"/>
</dbReference>
<comment type="caution">
    <text evidence="2">The sequence shown here is derived from an EMBL/GenBank/DDBJ whole genome shotgun (WGS) entry which is preliminary data.</text>
</comment>
<dbReference type="InterPro" id="IPR036291">
    <property type="entry name" value="NAD(P)-bd_dom_sf"/>
</dbReference>
<evidence type="ECO:0000313" key="2">
    <source>
        <dbReference type="EMBL" id="CDG39669.1"/>
    </source>
</evidence>
<proteinExistence type="inferred from homology"/>
<dbReference type="PRINTS" id="PR00081">
    <property type="entry name" value="GDHRDH"/>
</dbReference>
<reference evidence="2 3" key="2">
    <citation type="journal article" date="2014" name="PLoS ONE">
        <title>Evolution of mitochondria reconstructed from the energy metabolism of living bacteria.</title>
        <authorList>
            <person name="Degli Esposti M."/>
            <person name="Chouaia B."/>
            <person name="Comandatore F."/>
            <person name="Crotti E."/>
            <person name="Sassera D."/>
            <person name="Lievens P.M."/>
            <person name="Daffonchio D."/>
            <person name="Bandi C."/>
        </authorList>
    </citation>
    <scope>NUCLEOTIDE SEQUENCE [LARGE SCALE GENOMIC DNA]</scope>
    <source>
        <strain evidence="2 3">SF2.1</strain>
    </source>
</reference>
<evidence type="ECO:0000313" key="3">
    <source>
        <dbReference type="Proteomes" id="UP000027583"/>
    </source>
</evidence>
<dbReference type="GO" id="GO:0004316">
    <property type="term" value="F:3-oxoacyl-[acyl-carrier-protein] reductase (NADPH) activity"/>
    <property type="evidence" value="ECO:0007669"/>
    <property type="project" value="UniProtKB-EC"/>
</dbReference>
<dbReference type="eggNOG" id="COG1028">
    <property type="taxonomic scope" value="Bacteria"/>
</dbReference>
<gene>
    <name evidence="2" type="ORF">ASAP_1624</name>
</gene>
<dbReference type="AlphaFoldDB" id="A0A060QEY3"/>
<organism evidence="2 3">
    <name type="scientific">Asaia bogorensis</name>
    <dbReference type="NCBI Taxonomy" id="91915"/>
    <lineage>
        <taxon>Bacteria</taxon>
        <taxon>Pseudomonadati</taxon>
        <taxon>Pseudomonadota</taxon>
        <taxon>Alphaproteobacteria</taxon>
        <taxon>Acetobacterales</taxon>
        <taxon>Acetobacteraceae</taxon>
        <taxon>Asaia</taxon>
    </lineage>
</organism>
<dbReference type="PANTHER" id="PTHR42879">
    <property type="entry name" value="3-OXOACYL-(ACYL-CARRIER-PROTEIN) REDUCTASE"/>
    <property type="match status" value="1"/>
</dbReference>
<dbReference type="Proteomes" id="UP000027583">
    <property type="component" value="Unassembled WGS sequence"/>
</dbReference>
<accession>A0A060QEY3</accession>
<reference evidence="2 3" key="1">
    <citation type="journal article" date="2014" name="Genome Biol. Evol.">
        <title>Acetic acid bacteria genomes reveal functional traits for adaptation to life in insect guts.</title>
        <authorList>
            <person name="Chouaia B."/>
            <person name="Gaiarsa S."/>
            <person name="Crotti E."/>
            <person name="Comandatore F."/>
            <person name="Degli Esposti M."/>
            <person name="Ricci I."/>
            <person name="Alma A."/>
            <person name="Favia G."/>
            <person name="Bandi C."/>
            <person name="Daffonchio D."/>
        </authorList>
    </citation>
    <scope>NUCLEOTIDE SEQUENCE [LARGE SCALE GENOMIC DNA]</scope>
    <source>
        <strain evidence="2 3">SF2.1</strain>
    </source>
</reference>
<sequence>MKRAILPNLRKGGWGRIVIISSLAGIMPPATGPDYSAAKAAINNLTLSLSKSVAGDGITVNSVSPGTIRSEKLEAAFRHMAQDHGVTKDASWAAVERVVMSAGIFAVPVQKVGQTYDIANAVAFLCSPLTGYITGIDL</sequence>
<comment type="similarity">
    <text evidence="1">Belongs to the short-chain dehydrogenases/reductases (SDR) family.</text>
</comment>
<name>A0A060QEY3_9PROT</name>
<dbReference type="InterPro" id="IPR050259">
    <property type="entry name" value="SDR"/>
</dbReference>
<dbReference type="PROSITE" id="PS00061">
    <property type="entry name" value="ADH_SHORT"/>
    <property type="match status" value="1"/>
</dbReference>
<dbReference type="Pfam" id="PF00106">
    <property type="entry name" value="adh_short"/>
    <property type="match status" value="1"/>
</dbReference>
<dbReference type="SUPFAM" id="SSF51735">
    <property type="entry name" value="NAD(P)-binding Rossmann-fold domains"/>
    <property type="match status" value="1"/>
</dbReference>
<dbReference type="InterPro" id="IPR020904">
    <property type="entry name" value="Sc_DH/Rdtase_CS"/>
</dbReference>
<dbReference type="GO" id="GO:0032787">
    <property type="term" value="P:monocarboxylic acid metabolic process"/>
    <property type="evidence" value="ECO:0007669"/>
    <property type="project" value="UniProtKB-ARBA"/>
</dbReference>
<dbReference type="Gene3D" id="3.40.50.720">
    <property type="entry name" value="NAD(P)-binding Rossmann-like Domain"/>
    <property type="match status" value="1"/>
</dbReference>
<dbReference type="EC" id="1.1.1.100" evidence="2"/>
<keyword evidence="2" id="KW-0560">Oxidoreductase</keyword>
<protein>
    <submittedName>
        <fullName evidence="2">3-oxoacyl-[acyl-carrier protein] reductase</fullName>
        <ecNumber evidence="2">1.1.1.100</ecNumber>
    </submittedName>
</protein>
<evidence type="ECO:0000256" key="1">
    <source>
        <dbReference type="ARBA" id="ARBA00006484"/>
    </source>
</evidence>
<dbReference type="EMBL" id="CBLX010000009">
    <property type="protein sequence ID" value="CDG39669.1"/>
    <property type="molecule type" value="Genomic_DNA"/>
</dbReference>